<name>D2DXS5_9BACT</name>
<reference evidence="2" key="1">
    <citation type="journal article" date="2010" name="FEMS Microbiol. Ecol.">
        <title>Phylogenetic and metagenomic analysis of Verrucomicrobia in former agricultural grassland soil.</title>
        <authorList>
            <person name="Kielak A."/>
            <person name="Rodrigues J.L.M."/>
            <person name="Kuramae E.E."/>
            <person name="Chain P.S.G."/>
            <person name="van Veen J.A."/>
            <person name="Kowalchuk G.A."/>
        </authorList>
    </citation>
    <scope>NUCLEOTIDE SEQUENCE</scope>
</reference>
<feature type="region of interest" description="Disordered" evidence="1">
    <location>
        <begin position="26"/>
        <end position="49"/>
    </location>
</feature>
<proteinExistence type="predicted"/>
<sequence>MRMTKDEIKIVTFVLVALLVGAATRSYRQRHPEPPKSTPVPKRGYPRPW</sequence>
<organism evidence="2">
    <name type="scientific">uncultured Verrucomicrobiota bacterium</name>
    <dbReference type="NCBI Taxonomy" id="156588"/>
    <lineage>
        <taxon>Bacteria</taxon>
        <taxon>Pseudomonadati</taxon>
        <taxon>Verrucomicrobiota</taxon>
        <taxon>environmental samples</taxon>
    </lineage>
</organism>
<dbReference type="AlphaFoldDB" id="D2DXS5"/>
<evidence type="ECO:0000313" key="2">
    <source>
        <dbReference type="EMBL" id="ACO70898.1"/>
    </source>
</evidence>
<dbReference type="EMBL" id="FJ872373">
    <property type="protein sequence ID" value="ACO70898.1"/>
    <property type="molecule type" value="Genomic_DNA"/>
</dbReference>
<evidence type="ECO:0000256" key="1">
    <source>
        <dbReference type="SAM" id="MobiDB-lite"/>
    </source>
</evidence>
<accession>D2DXS5</accession>
<protein>
    <submittedName>
        <fullName evidence="2">Uncharacterized protein</fullName>
    </submittedName>
</protein>